<reference evidence="1" key="1">
    <citation type="submission" date="2022-05" db="EMBL/GenBank/DDBJ databases">
        <title>The Musa troglodytarum L. genome provides insights into the mechanism of non-climacteric behaviour and enrichment of carotenoids.</title>
        <authorList>
            <person name="Wang J."/>
        </authorList>
    </citation>
    <scope>NUCLEOTIDE SEQUENCE</scope>
    <source>
        <tissue evidence="1">Leaf</tissue>
    </source>
</reference>
<evidence type="ECO:0000313" key="1">
    <source>
        <dbReference type="EMBL" id="URE12551.1"/>
    </source>
</evidence>
<accession>A0A9E7GCI5</accession>
<protein>
    <submittedName>
        <fullName evidence="1">Uncharacterized protein</fullName>
    </submittedName>
</protein>
<name>A0A9E7GCI5_9LILI</name>
<dbReference type="Proteomes" id="UP001055439">
    <property type="component" value="Chromosome 6"/>
</dbReference>
<sequence>MAVEASDEGSGDLAFRFARSALSSGTTAPVPFRPWSTPRRHTARQWVSRQFSASRSCSCASARLRAKRCATIRLNLCNANTNEI</sequence>
<organism evidence="1 2">
    <name type="scientific">Musa troglodytarum</name>
    <name type="common">fe'i banana</name>
    <dbReference type="NCBI Taxonomy" id="320322"/>
    <lineage>
        <taxon>Eukaryota</taxon>
        <taxon>Viridiplantae</taxon>
        <taxon>Streptophyta</taxon>
        <taxon>Embryophyta</taxon>
        <taxon>Tracheophyta</taxon>
        <taxon>Spermatophyta</taxon>
        <taxon>Magnoliopsida</taxon>
        <taxon>Liliopsida</taxon>
        <taxon>Zingiberales</taxon>
        <taxon>Musaceae</taxon>
        <taxon>Musa</taxon>
    </lineage>
</organism>
<dbReference type="EMBL" id="CP097508">
    <property type="protein sequence ID" value="URE12551.1"/>
    <property type="molecule type" value="Genomic_DNA"/>
</dbReference>
<dbReference type="AlphaFoldDB" id="A0A9E7GCI5"/>
<evidence type="ECO:0000313" key="2">
    <source>
        <dbReference type="Proteomes" id="UP001055439"/>
    </source>
</evidence>
<keyword evidence="2" id="KW-1185">Reference proteome</keyword>
<proteinExistence type="predicted"/>
<gene>
    <name evidence="1" type="ORF">MUK42_35877</name>
</gene>